<protein>
    <recommendedName>
        <fullName evidence="4">DUF317 domain-containing protein</fullName>
    </recommendedName>
</protein>
<gene>
    <name evidence="2" type="ORF">GCU69_25280</name>
</gene>
<organism evidence="2 3">
    <name type="scientific">Streptomyces lycii</name>
    <dbReference type="NCBI Taxonomy" id="2654337"/>
    <lineage>
        <taxon>Bacteria</taxon>
        <taxon>Bacillati</taxon>
        <taxon>Actinomycetota</taxon>
        <taxon>Actinomycetes</taxon>
        <taxon>Kitasatosporales</taxon>
        <taxon>Streptomycetaceae</taxon>
        <taxon>Streptomyces</taxon>
    </lineage>
</organism>
<name>A0ABQ7FDL7_9ACTN</name>
<comment type="caution">
    <text evidence="2">The sequence shown here is derived from an EMBL/GenBank/DDBJ whole genome shotgun (WGS) entry which is preliminary data.</text>
</comment>
<evidence type="ECO:0000313" key="3">
    <source>
        <dbReference type="Proteomes" id="UP000621266"/>
    </source>
</evidence>
<dbReference type="EMBL" id="WHPN01000372">
    <property type="protein sequence ID" value="KAF4406385.1"/>
    <property type="molecule type" value="Genomic_DNA"/>
</dbReference>
<evidence type="ECO:0000256" key="1">
    <source>
        <dbReference type="SAM" id="MobiDB-lite"/>
    </source>
</evidence>
<evidence type="ECO:0000313" key="2">
    <source>
        <dbReference type="EMBL" id="KAF4406385.1"/>
    </source>
</evidence>
<feature type="compositionally biased region" description="Low complexity" evidence="1">
    <location>
        <begin position="1"/>
        <end position="15"/>
    </location>
</feature>
<keyword evidence="3" id="KW-1185">Reference proteome</keyword>
<reference evidence="2 3" key="1">
    <citation type="submission" date="2019-10" db="EMBL/GenBank/DDBJ databases">
        <title>Streptomyces tenebrisbrunneis sp.nov., an endogenous actinomycete isolated from of Lycium ruthenicum.</title>
        <authorList>
            <person name="Ma L."/>
        </authorList>
    </citation>
    <scope>NUCLEOTIDE SEQUENCE [LARGE SCALE GENOMIC DNA]</scope>
    <source>
        <strain evidence="2 3">TRM 66187</strain>
    </source>
</reference>
<proteinExistence type="predicted"/>
<dbReference type="RefSeq" id="WP_156207248.1">
    <property type="nucleotide sequence ID" value="NZ_WHPN01000372.1"/>
</dbReference>
<accession>A0ABQ7FDL7</accession>
<feature type="region of interest" description="Disordered" evidence="1">
    <location>
        <begin position="1"/>
        <end position="33"/>
    </location>
</feature>
<dbReference type="Proteomes" id="UP000621266">
    <property type="component" value="Unassembled WGS sequence"/>
</dbReference>
<sequence length="161" mass="17534">MTTTHTNPAPTTVLTHPAEQQRQDVTDSWSPPDRHEWQPAGVAWDPVKAPAYLGDRALARLGDTSGAIVRDYYRHRLYWFVPPGTAASWRPVPSVKTYGRGAWIEIPPAGLRKGLGPHWVREPAPVTGPGLAPLLTDPGVLHEALTAAHVAVNGPPIEARR</sequence>
<evidence type="ECO:0008006" key="4">
    <source>
        <dbReference type="Google" id="ProtNLM"/>
    </source>
</evidence>